<dbReference type="EMBL" id="VDMD01000001">
    <property type="protein sequence ID" value="TRM70067.1"/>
    <property type="molecule type" value="Genomic_DNA"/>
</dbReference>
<dbReference type="AlphaFoldDB" id="A0A550CZ65"/>
<evidence type="ECO:0000256" key="1">
    <source>
        <dbReference type="SAM" id="MobiDB-lite"/>
    </source>
</evidence>
<feature type="region of interest" description="Disordered" evidence="1">
    <location>
        <begin position="173"/>
        <end position="226"/>
    </location>
</feature>
<keyword evidence="3" id="KW-1185">Reference proteome</keyword>
<feature type="region of interest" description="Disordered" evidence="1">
    <location>
        <begin position="461"/>
        <end position="502"/>
    </location>
</feature>
<protein>
    <submittedName>
        <fullName evidence="2">Uncharacterized protein</fullName>
    </submittedName>
</protein>
<proteinExistence type="predicted"/>
<feature type="region of interest" description="Disordered" evidence="1">
    <location>
        <begin position="514"/>
        <end position="594"/>
    </location>
</feature>
<evidence type="ECO:0000313" key="2">
    <source>
        <dbReference type="EMBL" id="TRM70067.1"/>
    </source>
</evidence>
<reference evidence="2 3" key="1">
    <citation type="journal article" date="2019" name="New Phytol.">
        <title>Comparative genomics reveals unique wood-decay strategies and fruiting body development in the Schizophyllaceae.</title>
        <authorList>
            <person name="Almasi E."/>
            <person name="Sahu N."/>
            <person name="Krizsan K."/>
            <person name="Balint B."/>
            <person name="Kovacs G.M."/>
            <person name="Kiss B."/>
            <person name="Cseklye J."/>
            <person name="Drula E."/>
            <person name="Henrissat B."/>
            <person name="Nagy I."/>
            <person name="Chovatia M."/>
            <person name="Adam C."/>
            <person name="LaButti K."/>
            <person name="Lipzen A."/>
            <person name="Riley R."/>
            <person name="Grigoriev I.V."/>
            <person name="Nagy L.G."/>
        </authorList>
    </citation>
    <scope>NUCLEOTIDE SEQUENCE [LARGE SCALE GENOMIC DNA]</scope>
    <source>
        <strain evidence="2 3">NL-1724</strain>
    </source>
</reference>
<dbReference type="Proteomes" id="UP000320762">
    <property type="component" value="Unassembled WGS sequence"/>
</dbReference>
<name>A0A550CZ65_9AGAR</name>
<sequence>MSLTPLPPRGYCLSCPSLGCGEFIGQVGADGQLVATTDPKEKCRCCGHAYYLHVTVTMELSQITDPAYRKGGILGLCGGFMIQMVLAATVNFDTVCGGCDYALRAHGALSTWPPPLQIASPHLSLPSSGRARGPDPVRLAPSVASPINFPPPVSTPAHPPGIPAPVSTTFQVPTRASLPGSAPQQRRSQAHKTYHSSSMLPSTSSGASTSTLSRISGSKSASSKGKTALVPARTTFTIVVWPIRFDGAGSGGEYCLGDITINLNQFFDLHKRLDDHGLVFPTSVDPLESGNTLAQSLVIQIQSKLLDGGFTTPDPPDGAIFEDVDDPHFISSLPIHFLHVTKGRQNKGNKFSDRDFGPNNFTVKVLSSLAKQLTSPNKGDTMPILIIAPRYGNLSAPLSRLRFGIDSTVLPGASSDPHPCFGLRVLTGLTHSYDNDKFDGAACFSGHKLCCPGRLRPSAAPRIAGATRRRSTTADEPTGMSPPRNRARPNPPASTVAGSSRSLFQSAVPQDCIEVSSGSDSDLPPSNDIMRGVRPRPSAGRSLAPVPRPLPRRQLVSRIDQSARAAPIVSAPDSSSSAPTSSQPGAAVAPTTTSPSAAVTAFDTSSATATPAPPIVPSPSLDANDEHIRLWQLSIRNIVEPVSDDEALHIYASTVPNIIACILNYLDWIVRQRFQWHADIPLEEPEDGFLTGQQKSLLCFVQPADDRHIGLETVVAGAPPNKPKRRLTPGQGVEREVWSRIVLQVSQDPTHWMPGPVEGPTGGATLVLSGSASGASDARQHEARVHGALIALHCIYFGNPGPFSLWALLAIVMGKDSMDLPREFYEKHAPDQYAIMKPLLDLSVTDPLIPLEPSLASRARYDPTSVYTLITERLNENVATIGNVNRDPEDHRQLLIRAWSMLLLGHPDPWGHILLKQCREGFNLHLKASADGVRLLSMFASFNVPALLAAMCNRQIQDVGRDIIPRLKVRPVTHNATGRALSDEDKSFVALAAKLLHSRLVRYLSGTGHTARATRNGLVEQSEVDAHASDRIIRAKNLLIACHGSEYLPVEADWAIEVNVYHLAGDHDKSISFHSCFTSMDVFLTAILVKMMGRTDERWGDLSVSTEFDEWLHDQILSVHGFYNNQ</sequence>
<gene>
    <name evidence="2" type="ORF">BD626DRAFT_563756</name>
</gene>
<accession>A0A550CZ65</accession>
<comment type="caution">
    <text evidence="2">The sequence shown here is derived from an EMBL/GenBank/DDBJ whole genome shotgun (WGS) entry which is preliminary data.</text>
</comment>
<feature type="compositionally biased region" description="Low complexity" evidence="1">
    <location>
        <begin position="195"/>
        <end position="226"/>
    </location>
</feature>
<evidence type="ECO:0000313" key="3">
    <source>
        <dbReference type="Proteomes" id="UP000320762"/>
    </source>
</evidence>
<feature type="compositionally biased region" description="Low complexity" evidence="1">
    <location>
        <begin position="565"/>
        <end position="594"/>
    </location>
</feature>
<organism evidence="2 3">
    <name type="scientific">Schizophyllum amplum</name>
    <dbReference type="NCBI Taxonomy" id="97359"/>
    <lineage>
        <taxon>Eukaryota</taxon>
        <taxon>Fungi</taxon>
        <taxon>Dikarya</taxon>
        <taxon>Basidiomycota</taxon>
        <taxon>Agaricomycotina</taxon>
        <taxon>Agaricomycetes</taxon>
        <taxon>Agaricomycetidae</taxon>
        <taxon>Agaricales</taxon>
        <taxon>Schizophyllaceae</taxon>
        <taxon>Schizophyllum</taxon>
    </lineage>
</organism>
<dbReference type="OrthoDB" id="3014470at2759"/>